<dbReference type="CDD" id="cd04647">
    <property type="entry name" value="LbH_MAT_like"/>
    <property type="match status" value="1"/>
</dbReference>
<keyword evidence="3" id="KW-0677">Repeat</keyword>
<accession>A0A1M6K727</accession>
<gene>
    <name evidence="5" type="ORF">SAMN05444350_1352</name>
</gene>
<comment type="similarity">
    <text evidence="1">Belongs to the transferase hexapeptide repeat family.</text>
</comment>
<protein>
    <submittedName>
        <fullName evidence="5">Transferase hexapeptide (Six repeat-containing protein)</fullName>
    </submittedName>
</protein>
<evidence type="ECO:0000256" key="3">
    <source>
        <dbReference type="ARBA" id="ARBA00022737"/>
    </source>
</evidence>
<reference evidence="6" key="1">
    <citation type="submission" date="2016-11" db="EMBL/GenBank/DDBJ databases">
        <authorList>
            <person name="Varghese N."/>
            <person name="Submissions S."/>
        </authorList>
    </citation>
    <scope>NUCLEOTIDE SEQUENCE [LARGE SCALE GENOMIC DNA]</scope>
    <source>
        <strain evidence="6">DSM 26884</strain>
    </source>
</reference>
<dbReference type="GO" id="GO:0016746">
    <property type="term" value="F:acyltransferase activity"/>
    <property type="evidence" value="ECO:0007669"/>
    <property type="project" value="UniProtKB-KW"/>
</dbReference>
<organism evidence="5 6">
    <name type="scientific">Bacteroides stercorirosoris</name>
    <dbReference type="NCBI Taxonomy" id="871324"/>
    <lineage>
        <taxon>Bacteria</taxon>
        <taxon>Pseudomonadati</taxon>
        <taxon>Bacteroidota</taxon>
        <taxon>Bacteroidia</taxon>
        <taxon>Bacteroidales</taxon>
        <taxon>Bacteroidaceae</taxon>
        <taxon>Bacteroides</taxon>
    </lineage>
</organism>
<dbReference type="InterPro" id="IPR001451">
    <property type="entry name" value="Hexapep"/>
</dbReference>
<dbReference type="InterPro" id="IPR011004">
    <property type="entry name" value="Trimer_LpxA-like_sf"/>
</dbReference>
<proteinExistence type="inferred from homology"/>
<dbReference type="Gene3D" id="2.160.10.10">
    <property type="entry name" value="Hexapeptide repeat proteins"/>
    <property type="match status" value="1"/>
</dbReference>
<dbReference type="EMBL" id="FQZN01000035">
    <property type="protein sequence ID" value="SHJ54755.1"/>
    <property type="molecule type" value="Genomic_DNA"/>
</dbReference>
<evidence type="ECO:0000313" key="5">
    <source>
        <dbReference type="EMBL" id="SHJ54755.1"/>
    </source>
</evidence>
<evidence type="ECO:0000256" key="2">
    <source>
        <dbReference type="ARBA" id="ARBA00022679"/>
    </source>
</evidence>
<keyword evidence="4" id="KW-0012">Acyltransferase</keyword>
<dbReference type="PANTHER" id="PTHR43300">
    <property type="entry name" value="ACETYLTRANSFERASE"/>
    <property type="match status" value="1"/>
</dbReference>
<evidence type="ECO:0000256" key="4">
    <source>
        <dbReference type="ARBA" id="ARBA00023315"/>
    </source>
</evidence>
<dbReference type="AlphaFoldDB" id="A0A1M6K727"/>
<sequence length="167" mass="18682">MIKENSIFHVFVTKDGPQRTFKQKIKVFLFLVVNRFYAFYLRKFRGVDLGRMCNINRKSKIDGVNPKGVHIGDFVRISQNALVLAHDGYRDGAYLDTYIGNHVNIGYGAVINPGLKIGNHVIIGANAVVTKDVPDGCILVGNPAKIIKVNIKLHDKGYMICRGERPL</sequence>
<dbReference type="PROSITE" id="PS00101">
    <property type="entry name" value="HEXAPEP_TRANSFERASES"/>
    <property type="match status" value="1"/>
</dbReference>
<dbReference type="Pfam" id="PF00132">
    <property type="entry name" value="Hexapep"/>
    <property type="match status" value="1"/>
</dbReference>
<name>A0A1M6K727_9BACE</name>
<evidence type="ECO:0000313" key="6">
    <source>
        <dbReference type="Proteomes" id="UP000184192"/>
    </source>
</evidence>
<keyword evidence="6" id="KW-1185">Reference proteome</keyword>
<dbReference type="InterPro" id="IPR050179">
    <property type="entry name" value="Trans_hexapeptide_repeat"/>
</dbReference>
<dbReference type="PANTHER" id="PTHR43300:SF11">
    <property type="entry name" value="ACETYLTRANSFERASE RV3034C-RELATED"/>
    <property type="match status" value="1"/>
</dbReference>
<dbReference type="InterPro" id="IPR018357">
    <property type="entry name" value="Hexapep_transf_CS"/>
</dbReference>
<dbReference type="Proteomes" id="UP000184192">
    <property type="component" value="Unassembled WGS sequence"/>
</dbReference>
<evidence type="ECO:0000256" key="1">
    <source>
        <dbReference type="ARBA" id="ARBA00007274"/>
    </source>
</evidence>
<keyword evidence="2 5" id="KW-0808">Transferase</keyword>
<dbReference type="SUPFAM" id="SSF51161">
    <property type="entry name" value="Trimeric LpxA-like enzymes"/>
    <property type="match status" value="1"/>
</dbReference>